<sequence length="929" mass="106734">MEYAAIISPLLKALIDITRKRLSNLSKNLDYVKHSAEEVPVLRALVSKAVALLYNRDHILQLQVDNFDVQEQVYIITSICYDAEDAVHEMEFESMMSALEPVTCRSGAGISVRRNHNRIRDLTKKLEDAVQNLQSHLQSVQPQLPGHENNIPIDWFLPPSPDLLVGRNEEIEGLVTELTSPERQSLGVTITGMNGIGKTALAHKIQNHAIIMARYPLRLWVSLSGPFNPQEVLEELVKDYIIKYKRQLDHDLVRHKITKILQNNKWLIVLDNLLNVTSKEVWSHFWSMIHNFPQHGKLIITTVNRDVALATKTTSHRMKSVPNLVCELLITRMLNKSRDVEYVSTLAQMCHGFPRVAIILANHFNNDIIDNQEDQGGTLLNRDLWEIQDFKRFFVIALATSYSMLEPHYVKMCFSYFSLFPPGYHFKREDLIHLWIGERLLRCQSRSSLENIGMDYFHTLWKWSVIQVSEDSNEQKTYEIHKFTHMFSELIASKTCLRLDEDVETRPWDISIRHLSLVCRKLQRSTWNNILTLKGLRTFLPLCPINIGKSNLQHILKNLVYIRVLSLSESDVAILPECIKMLKLLRYLDISKTQIVSLPNSASQLYNLQILKLKGCPKLKSLPKDFNKLLSLRHIDWEIADLRRLTSMPSGIGKLTCLQTLPLFTIGKTEGHTIRELKDMNRLKGSIYIKNLENIKDEKEAAAAELSCKTSIERLELEVSKDRIVGRDVFRSLEPPNSVKKLHITNYSDPMFPEWLSHLHKLEDLYIQGWHCSRLSSSSIRFPQSLQTLTLKDTTLPRFLCCRALDGVDATDTPHLHRLVIKECPNQTSLPSLEHLTSLTDLQISECDTLGVLPELPPSLNKLTITNCAFLKERCQRGASEWPKIRRIPTLVIDGNCIITSYDTFMGITEESPGYKSLWTRVNQLFRAA</sequence>
<organism evidence="9 10">
    <name type="scientific">Chenopodium quinoa</name>
    <name type="common">Quinoa</name>
    <dbReference type="NCBI Taxonomy" id="63459"/>
    <lineage>
        <taxon>Eukaryota</taxon>
        <taxon>Viridiplantae</taxon>
        <taxon>Streptophyta</taxon>
        <taxon>Embryophyta</taxon>
        <taxon>Tracheophyta</taxon>
        <taxon>Spermatophyta</taxon>
        <taxon>Magnoliopsida</taxon>
        <taxon>eudicotyledons</taxon>
        <taxon>Gunneridae</taxon>
        <taxon>Pentapetalae</taxon>
        <taxon>Caryophyllales</taxon>
        <taxon>Chenopodiaceae</taxon>
        <taxon>Chenopodioideae</taxon>
        <taxon>Atripliceae</taxon>
        <taxon>Chenopodium</taxon>
    </lineage>
</organism>
<dbReference type="Pfam" id="PF00931">
    <property type="entry name" value="NB-ARC"/>
    <property type="match status" value="1"/>
</dbReference>
<dbReference type="Gene3D" id="1.10.10.10">
    <property type="entry name" value="Winged helix-like DNA-binding domain superfamily/Winged helix DNA-binding domain"/>
    <property type="match status" value="1"/>
</dbReference>
<dbReference type="GO" id="GO:0006952">
    <property type="term" value="P:defense response"/>
    <property type="evidence" value="ECO:0007669"/>
    <property type="project" value="UniProtKB-KW"/>
</dbReference>
<dbReference type="PRINTS" id="PR00364">
    <property type="entry name" value="DISEASERSIST"/>
</dbReference>
<dbReference type="InterPro" id="IPR058922">
    <property type="entry name" value="WHD_DRP"/>
</dbReference>
<keyword evidence="1" id="KW-0433">Leucine-rich repeat</keyword>
<dbReference type="Pfam" id="PF25019">
    <property type="entry name" value="LRR_R13L1-DRL21"/>
    <property type="match status" value="1"/>
</dbReference>
<dbReference type="InterPro" id="IPR032675">
    <property type="entry name" value="LRR_dom_sf"/>
</dbReference>
<dbReference type="InterPro" id="IPR055414">
    <property type="entry name" value="LRR_R13L4/SHOC2-like"/>
</dbReference>
<name>A0A803LZW4_CHEQI</name>
<dbReference type="EnsemblPlants" id="AUR62021015-RA">
    <property type="protein sequence ID" value="AUR62021015-RA:cds"/>
    <property type="gene ID" value="AUR62021015"/>
</dbReference>
<dbReference type="InterPro" id="IPR036388">
    <property type="entry name" value="WH-like_DNA-bd_sf"/>
</dbReference>
<dbReference type="Gene3D" id="3.40.50.300">
    <property type="entry name" value="P-loop containing nucleotide triphosphate hydrolases"/>
    <property type="match status" value="1"/>
</dbReference>
<reference evidence="9" key="2">
    <citation type="submission" date="2021-03" db="UniProtKB">
        <authorList>
            <consortium name="EnsemblPlants"/>
        </authorList>
    </citation>
    <scope>IDENTIFICATION</scope>
</reference>
<keyword evidence="4" id="KW-0175">Coiled coil</keyword>
<feature type="coiled-coil region" evidence="4">
    <location>
        <begin position="112"/>
        <end position="139"/>
    </location>
</feature>
<dbReference type="GO" id="GO:0043531">
    <property type="term" value="F:ADP binding"/>
    <property type="evidence" value="ECO:0007669"/>
    <property type="project" value="InterPro"/>
</dbReference>
<evidence type="ECO:0000256" key="4">
    <source>
        <dbReference type="SAM" id="Coils"/>
    </source>
</evidence>
<dbReference type="Pfam" id="PF23598">
    <property type="entry name" value="LRR_14"/>
    <property type="match status" value="1"/>
</dbReference>
<keyword evidence="10" id="KW-1185">Reference proteome</keyword>
<dbReference type="InterPro" id="IPR056789">
    <property type="entry name" value="LRR_R13L1-DRL21"/>
</dbReference>
<evidence type="ECO:0000313" key="10">
    <source>
        <dbReference type="Proteomes" id="UP000596660"/>
    </source>
</evidence>
<evidence type="ECO:0000256" key="1">
    <source>
        <dbReference type="ARBA" id="ARBA00022614"/>
    </source>
</evidence>
<reference evidence="9" key="1">
    <citation type="journal article" date="2017" name="Nature">
        <title>The genome of Chenopodium quinoa.</title>
        <authorList>
            <person name="Jarvis D.E."/>
            <person name="Ho Y.S."/>
            <person name="Lightfoot D.J."/>
            <person name="Schmoeckel S.M."/>
            <person name="Li B."/>
            <person name="Borm T.J.A."/>
            <person name="Ohyanagi H."/>
            <person name="Mineta K."/>
            <person name="Michell C.T."/>
            <person name="Saber N."/>
            <person name="Kharbatia N.M."/>
            <person name="Rupper R.R."/>
            <person name="Sharp A.R."/>
            <person name="Dally N."/>
            <person name="Boughton B.A."/>
            <person name="Woo Y.H."/>
            <person name="Gao G."/>
            <person name="Schijlen E.G.W.M."/>
            <person name="Guo X."/>
            <person name="Momin A.A."/>
            <person name="Negrao S."/>
            <person name="Al-Babili S."/>
            <person name="Gehring C."/>
            <person name="Roessner U."/>
            <person name="Jung C."/>
            <person name="Murphy K."/>
            <person name="Arold S.T."/>
            <person name="Gojobori T."/>
            <person name="van der Linden C.G."/>
            <person name="van Loo E.N."/>
            <person name="Jellen E.N."/>
            <person name="Maughan P.J."/>
            <person name="Tester M."/>
        </authorList>
    </citation>
    <scope>NUCLEOTIDE SEQUENCE [LARGE SCALE GENOMIC DNA]</scope>
    <source>
        <strain evidence="9">cv. PI 614886</strain>
    </source>
</reference>
<evidence type="ECO:0000259" key="8">
    <source>
        <dbReference type="Pfam" id="PF25019"/>
    </source>
</evidence>
<evidence type="ECO:0000259" key="6">
    <source>
        <dbReference type="Pfam" id="PF23559"/>
    </source>
</evidence>
<dbReference type="SUPFAM" id="SSF52540">
    <property type="entry name" value="P-loop containing nucleoside triphosphate hydrolases"/>
    <property type="match status" value="1"/>
</dbReference>
<keyword evidence="3" id="KW-0611">Plant defense</keyword>
<keyword evidence="2" id="KW-0677">Repeat</keyword>
<dbReference type="Gene3D" id="3.80.10.10">
    <property type="entry name" value="Ribonuclease Inhibitor"/>
    <property type="match status" value="1"/>
</dbReference>
<dbReference type="AlphaFoldDB" id="A0A803LZW4"/>
<dbReference type="OrthoDB" id="2973320at2759"/>
<dbReference type="Pfam" id="PF23559">
    <property type="entry name" value="WHD_DRP"/>
    <property type="match status" value="1"/>
</dbReference>
<dbReference type="Gramene" id="AUR62021015-RA">
    <property type="protein sequence ID" value="AUR62021015-RA:cds"/>
    <property type="gene ID" value="AUR62021015"/>
</dbReference>
<feature type="domain" description="Disease resistance R13L4/SHOC-2-like LRR" evidence="7">
    <location>
        <begin position="546"/>
        <end position="636"/>
    </location>
</feature>
<accession>A0A803LZW4</accession>
<dbReference type="SUPFAM" id="SSF52058">
    <property type="entry name" value="L domain-like"/>
    <property type="match status" value="1"/>
</dbReference>
<dbReference type="PANTHER" id="PTHR36766:SF70">
    <property type="entry name" value="DISEASE RESISTANCE PROTEIN RGA4"/>
    <property type="match status" value="1"/>
</dbReference>
<dbReference type="InterPro" id="IPR027417">
    <property type="entry name" value="P-loop_NTPase"/>
</dbReference>
<dbReference type="PANTHER" id="PTHR36766">
    <property type="entry name" value="PLANT BROAD-SPECTRUM MILDEW RESISTANCE PROTEIN RPW8"/>
    <property type="match status" value="1"/>
</dbReference>
<dbReference type="Proteomes" id="UP000596660">
    <property type="component" value="Unplaced"/>
</dbReference>
<dbReference type="GeneID" id="110714837"/>
<feature type="domain" description="Disease resistance protein winged helix" evidence="6">
    <location>
        <begin position="419"/>
        <end position="485"/>
    </location>
</feature>
<evidence type="ECO:0000259" key="7">
    <source>
        <dbReference type="Pfam" id="PF23598"/>
    </source>
</evidence>
<gene>
    <name evidence="9" type="primary">LOC110714837</name>
</gene>
<dbReference type="KEGG" id="cqi:110714837"/>
<evidence type="ECO:0000256" key="2">
    <source>
        <dbReference type="ARBA" id="ARBA00022737"/>
    </source>
</evidence>
<feature type="domain" description="R13L1/DRL21-like LRR repeat region" evidence="8">
    <location>
        <begin position="674"/>
        <end position="792"/>
    </location>
</feature>
<evidence type="ECO:0000259" key="5">
    <source>
        <dbReference type="Pfam" id="PF00931"/>
    </source>
</evidence>
<evidence type="ECO:0000313" key="9">
    <source>
        <dbReference type="EnsemblPlants" id="AUR62021015-RA:cds"/>
    </source>
</evidence>
<dbReference type="InterPro" id="IPR002182">
    <property type="entry name" value="NB-ARC"/>
</dbReference>
<feature type="domain" description="NB-ARC" evidence="5">
    <location>
        <begin position="169"/>
        <end position="318"/>
    </location>
</feature>
<proteinExistence type="predicted"/>
<protein>
    <submittedName>
        <fullName evidence="9">Uncharacterized protein</fullName>
    </submittedName>
</protein>
<dbReference type="RefSeq" id="XP_021749081.1">
    <property type="nucleotide sequence ID" value="XM_021893389.1"/>
</dbReference>
<evidence type="ECO:0000256" key="3">
    <source>
        <dbReference type="ARBA" id="ARBA00022821"/>
    </source>
</evidence>